<dbReference type="EMBL" id="QJHL01000003">
    <property type="protein sequence ID" value="PXY44511.1"/>
    <property type="molecule type" value="Genomic_DNA"/>
</dbReference>
<keyword evidence="2" id="KW-1185">Reference proteome</keyword>
<sequence>MITIFDYNPTDQELNDIRFDALSLCQKFGIDTDKELTPELYLELVSQENAYYDLAVLFEFRNDQEKADEFWAKLPKELQSDGLGYDCVNIAI</sequence>
<accession>A0A2V4BZP0</accession>
<dbReference type="OrthoDB" id="1366958at2"/>
<comment type="caution">
    <text evidence="1">The sequence shown here is derived from an EMBL/GenBank/DDBJ whole genome shotgun (WGS) entry which is preliminary data.</text>
</comment>
<dbReference type="RefSeq" id="WP_110347238.1">
    <property type="nucleotide sequence ID" value="NZ_QJHL01000003.1"/>
</dbReference>
<evidence type="ECO:0000313" key="2">
    <source>
        <dbReference type="Proteomes" id="UP000247681"/>
    </source>
</evidence>
<proteinExistence type="predicted"/>
<organism evidence="1 2">
    <name type="scientific">Flavobacterium hydrophilum</name>
    <dbReference type="NCBI Taxonomy" id="2211445"/>
    <lineage>
        <taxon>Bacteria</taxon>
        <taxon>Pseudomonadati</taxon>
        <taxon>Bacteroidota</taxon>
        <taxon>Flavobacteriia</taxon>
        <taxon>Flavobacteriales</taxon>
        <taxon>Flavobacteriaceae</taxon>
        <taxon>Flavobacterium</taxon>
    </lineage>
</organism>
<protein>
    <submittedName>
        <fullName evidence="1">Uncharacterized protein</fullName>
    </submittedName>
</protein>
<gene>
    <name evidence="1" type="ORF">DMB68_13670</name>
</gene>
<evidence type="ECO:0000313" key="1">
    <source>
        <dbReference type="EMBL" id="PXY44511.1"/>
    </source>
</evidence>
<dbReference type="AlphaFoldDB" id="A0A2V4BZP0"/>
<name>A0A2V4BZP0_9FLAO</name>
<dbReference type="Proteomes" id="UP000247681">
    <property type="component" value="Unassembled WGS sequence"/>
</dbReference>
<reference evidence="1 2" key="1">
    <citation type="submission" date="2018-05" db="EMBL/GenBank/DDBJ databases">
        <title>Flavobacterium sp. strain IMCC34758, incomplete genome.</title>
        <authorList>
            <person name="Joung Y."/>
        </authorList>
    </citation>
    <scope>NUCLEOTIDE SEQUENCE [LARGE SCALE GENOMIC DNA]</scope>
    <source>
        <strain evidence="1 2">IMCC34758</strain>
    </source>
</reference>